<dbReference type="EMBL" id="JAPWDV010000001">
    <property type="protein sequence ID" value="KAJ6221501.1"/>
    <property type="molecule type" value="Genomic_DNA"/>
</dbReference>
<evidence type="ECO:0000313" key="4">
    <source>
        <dbReference type="EMBL" id="KAJ6221501.1"/>
    </source>
</evidence>
<comment type="subcellular location">
    <subcellularLocation>
        <location evidence="1">Nucleus</location>
    </subcellularLocation>
</comment>
<dbReference type="PANTHER" id="PTHR21220:SF0">
    <property type="entry name" value="DNA-DEPENDENT METALLOPROTEASE SPRTN"/>
    <property type="match status" value="1"/>
</dbReference>
<dbReference type="Pfam" id="PF22934">
    <property type="entry name" value="SPRTN_ZBD"/>
    <property type="match status" value="1"/>
</dbReference>
<keyword evidence="2" id="KW-0539">Nucleus</keyword>
<comment type="caution">
    <text evidence="4">The sequence shown here is derived from an EMBL/GenBank/DDBJ whole genome shotgun (WGS) entry which is preliminary data.</text>
</comment>
<name>A0A9Q0RQ32_BLOTA</name>
<gene>
    <name evidence="4" type="ORF">RDWZM_000046</name>
</gene>
<dbReference type="SMART" id="SM00731">
    <property type="entry name" value="SprT"/>
    <property type="match status" value="1"/>
</dbReference>
<dbReference type="Pfam" id="PF10263">
    <property type="entry name" value="SprT-like"/>
    <property type="match status" value="1"/>
</dbReference>
<dbReference type="AlphaFoldDB" id="A0A9Q0RQ32"/>
<dbReference type="InterPro" id="IPR006640">
    <property type="entry name" value="SprT-like_domain"/>
</dbReference>
<dbReference type="GO" id="GO:0003697">
    <property type="term" value="F:single-stranded DNA binding"/>
    <property type="evidence" value="ECO:0007669"/>
    <property type="project" value="InterPro"/>
</dbReference>
<dbReference type="GO" id="GO:0004222">
    <property type="term" value="F:metalloendopeptidase activity"/>
    <property type="evidence" value="ECO:0007669"/>
    <property type="project" value="InterPro"/>
</dbReference>
<dbReference type="InterPro" id="IPR044245">
    <property type="entry name" value="Spartan"/>
</dbReference>
<feature type="domain" description="SprT-like" evidence="3">
    <location>
        <begin position="140"/>
        <end position="313"/>
    </location>
</feature>
<sequence length="318" mass="37126">MDDTIFILDDEDDDELICISNSFIQNKSNNLISSLNRQQSSTSAIKKDYIYEDDNDDILLIKEVYKTELKNDNISEADSFAIAAALNDLDNSLFESDLVIFYETNRSISIPDLHTYNEHANEISTLSIVDPKLETLDPNPDIYQLYIEFDYKYFDAFLQSTPLRIGWSNTFFTVAGQFQSHKDGFHSPTVLLSENLLSLRPRRDLVETLLHEMIHAYIYLKRIKDTNSHGVQFCKHMKRINERSGTNITIYHNFHAEVSALRKYVWRCNGDLCKKRRPYYGYVRLPTKRRPNRSDKPVRLHYEMNCSGTFIDISQNCK</sequence>
<evidence type="ECO:0000256" key="2">
    <source>
        <dbReference type="ARBA" id="ARBA00023242"/>
    </source>
</evidence>
<reference evidence="4" key="1">
    <citation type="submission" date="2022-12" db="EMBL/GenBank/DDBJ databases">
        <title>Genome assemblies of Blomia tropicalis.</title>
        <authorList>
            <person name="Cui Y."/>
        </authorList>
    </citation>
    <scope>NUCLEOTIDE SEQUENCE</scope>
    <source>
        <tissue evidence="4">Adult mites</tissue>
    </source>
</reference>
<dbReference type="GO" id="GO:0006974">
    <property type="term" value="P:DNA damage response"/>
    <property type="evidence" value="ECO:0007669"/>
    <property type="project" value="InterPro"/>
</dbReference>
<evidence type="ECO:0000256" key="1">
    <source>
        <dbReference type="ARBA" id="ARBA00004123"/>
    </source>
</evidence>
<dbReference type="PANTHER" id="PTHR21220">
    <property type="entry name" value="DNA-DEPENDENT METALLOPROTEASE SPRTN"/>
    <property type="match status" value="1"/>
</dbReference>
<accession>A0A9Q0RQ32</accession>
<organism evidence="4 5">
    <name type="scientific">Blomia tropicalis</name>
    <name type="common">Mite</name>
    <dbReference type="NCBI Taxonomy" id="40697"/>
    <lineage>
        <taxon>Eukaryota</taxon>
        <taxon>Metazoa</taxon>
        <taxon>Ecdysozoa</taxon>
        <taxon>Arthropoda</taxon>
        <taxon>Chelicerata</taxon>
        <taxon>Arachnida</taxon>
        <taxon>Acari</taxon>
        <taxon>Acariformes</taxon>
        <taxon>Sarcoptiformes</taxon>
        <taxon>Astigmata</taxon>
        <taxon>Glycyphagoidea</taxon>
        <taxon>Echimyopodidae</taxon>
        <taxon>Blomia</taxon>
    </lineage>
</organism>
<dbReference type="Proteomes" id="UP001142055">
    <property type="component" value="Chromosome 1"/>
</dbReference>
<protein>
    <recommendedName>
        <fullName evidence="3">SprT-like domain-containing protein</fullName>
    </recommendedName>
</protein>
<keyword evidence="5" id="KW-1185">Reference proteome</keyword>
<proteinExistence type="predicted"/>
<dbReference type="InterPro" id="IPR055220">
    <property type="entry name" value="SPRTN_ZBD"/>
</dbReference>
<evidence type="ECO:0000259" key="3">
    <source>
        <dbReference type="SMART" id="SM00731"/>
    </source>
</evidence>
<dbReference type="GO" id="GO:0005634">
    <property type="term" value="C:nucleus"/>
    <property type="evidence" value="ECO:0007669"/>
    <property type="project" value="UniProtKB-SubCell"/>
</dbReference>
<evidence type="ECO:0000313" key="5">
    <source>
        <dbReference type="Proteomes" id="UP001142055"/>
    </source>
</evidence>
<dbReference type="GO" id="GO:0031593">
    <property type="term" value="F:polyubiquitin modification-dependent protein binding"/>
    <property type="evidence" value="ECO:0007669"/>
    <property type="project" value="TreeGrafter"/>
</dbReference>